<proteinExistence type="predicted"/>
<keyword evidence="1" id="KW-0732">Signal</keyword>
<evidence type="ECO:0000256" key="1">
    <source>
        <dbReference type="SAM" id="SignalP"/>
    </source>
</evidence>
<evidence type="ECO:0000313" key="3">
    <source>
        <dbReference type="Proteomes" id="UP000682843"/>
    </source>
</evidence>
<protein>
    <submittedName>
        <fullName evidence="2">PepSY domain-containing protein</fullName>
    </submittedName>
</protein>
<reference evidence="2 3" key="1">
    <citation type="submission" date="2019-02" db="EMBL/GenBank/DDBJ databases">
        <title>Emended description of the genus Rhodopseudomonas and description of Rhodopseudomonas albus sp. nov., a non-phototrophic, heavy-metal-tolerant bacterium isolated from garden soil.</title>
        <authorList>
            <person name="Bao Z."/>
            <person name="Cao W.W."/>
            <person name="Sato Y."/>
            <person name="Nishizawa T."/>
            <person name="Zhao J."/>
            <person name="Guo Y."/>
            <person name="Ohta H."/>
        </authorList>
    </citation>
    <scope>NUCLEOTIDE SEQUENCE [LARGE SCALE GENOMIC DNA]</scope>
    <source>
        <strain evidence="2 3">SK50-23</strain>
    </source>
</reference>
<evidence type="ECO:0000313" key="2">
    <source>
        <dbReference type="EMBL" id="QUS42443.1"/>
    </source>
</evidence>
<dbReference type="Proteomes" id="UP000682843">
    <property type="component" value="Chromosome"/>
</dbReference>
<accession>A0ABX8AF96</accession>
<name>A0ABX8AF96_9BRAD</name>
<gene>
    <name evidence="2" type="ORF">RPMA_16020</name>
</gene>
<feature type="chain" id="PRO_5046286976" evidence="1">
    <location>
        <begin position="24"/>
        <end position="108"/>
    </location>
</feature>
<sequence>MRIWAGGAVAVASLWLAVSSGLAQQNPAMENPSVVQPKSMAPTTAPLSVGANSFSEGQARDLLVSRGFSDVSQLMNDSQGIWRGTAKNGTQRVRVSVDFKGNVSAQPE</sequence>
<keyword evidence="3" id="KW-1185">Reference proteome</keyword>
<organism evidence="2 3">
    <name type="scientific">Tardiphaga alba</name>
    <dbReference type="NCBI Taxonomy" id="340268"/>
    <lineage>
        <taxon>Bacteria</taxon>
        <taxon>Pseudomonadati</taxon>
        <taxon>Pseudomonadota</taxon>
        <taxon>Alphaproteobacteria</taxon>
        <taxon>Hyphomicrobiales</taxon>
        <taxon>Nitrobacteraceae</taxon>
        <taxon>Tardiphaga</taxon>
    </lineage>
</organism>
<feature type="signal peptide" evidence="1">
    <location>
        <begin position="1"/>
        <end position="23"/>
    </location>
</feature>
<dbReference type="EMBL" id="CP036498">
    <property type="protein sequence ID" value="QUS42443.1"/>
    <property type="molecule type" value="Genomic_DNA"/>
</dbReference>